<dbReference type="Pfam" id="PF00111">
    <property type="entry name" value="Fer2"/>
    <property type="match status" value="1"/>
</dbReference>
<dbReference type="EMBL" id="JBHLZN010000002">
    <property type="protein sequence ID" value="MFB9886452.1"/>
    <property type="molecule type" value="Genomic_DNA"/>
</dbReference>
<name>A0ABV5ZAZ0_9GAMM</name>
<evidence type="ECO:0000313" key="2">
    <source>
        <dbReference type="EMBL" id="MFB9886452.1"/>
    </source>
</evidence>
<feature type="domain" description="2Fe-2S ferredoxin-type" evidence="1">
    <location>
        <begin position="2"/>
        <end position="91"/>
    </location>
</feature>
<dbReference type="RefSeq" id="WP_035460550.1">
    <property type="nucleotide sequence ID" value="NZ_JBHLZN010000002.1"/>
</dbReference>
<dbReference type="InterPro" id="IPR036010">
    <property type="entry name" value="2Fe-2S_ferredoxin-like_sf"/>
</dbReference>
<comment type="caution">
    <text evidence="2">The sequence shown here is derived from an EMBL/GenBank/DDBJ whole genome shotgun (WGS) entry which is preliminary data.</text>
</comment>
<dbReference type="Gene3D" id="3.10.20.30">
    <property type="match status" value="1"/>
</dbReference>
<reference evidence="2 3" key="1">
    <citation type="submission" date="2024-09" db="EMBL/GenBank/DDBJ databases">
        <authorList>
            <person name="Sun Q."/>
            <person name="Mori K."/>
        </authorList>
    </citation>
    <scope>NUCLEOTIDE SEQUENCE [LARGE SCALE GENOMIC DNA]</scope>
    <source>
        <strain evidence="2 3">ATCC 51285</strain>
    </source>
</reference>
<dbReference type="InterPro" id="IPR006058">
    <property type="entry name" value="2Fe2S_fd_BS"/>
</dbReference>
<accession>A0ABV5ZAZ0</accession>
<dbReference type="Proteomes" id="UP001589628">
    <property type="component" value="Unassembled WGS sequence"/>
</dbReference>
<gene>
    <name evidence="2" type="ORF">ACFFLH_08525</name>
</gene>
<dbReference type="PROSITE" id="PS00197">
    <property type="entry name" value="2FE2S_FER_1"/>
    <property type="match status" value="1"/>
</dbReference>
<organism evidence="2 3">
    <name type="scientific">Balneatrix alpica</name>
    <dbReference type="NCBI Taxonomy" id="75684"/>
    <lineage>
        <taxon>Bacteria</taxon>
        <taxon>Pseudomonadati</taxon>
        <taxon>Pseudomonadota</taxon>
        <taxon>Gammaproteobacteria</taxon>
        <taxon>Oceanospirillales</taxon>
        <taxon>Balneatrichaceae</taxon>
        <taxon>Balneatrix</taxon>
    </lineage>
</organism>
<dbReference type="SUPFAM" id="SSF54292">
    <property type="entry name" value="2Fe-2S ferredoxin-like"/>
    <property type="match status" value="1"/>
</dbReference>
<dbReference type="PROSITE" id="PS51085">
    <property type="entry name" value="2FE2S_FER_2"/>
    <property type="match status" value="1"/>
</dbReference>
<evidence type="ECO:0000313" key="3">
    <source>
        <dbReference type="Proteomes" id="UP001589628"/>
    </source>
</evidence>
<dbReference type="InterPro" id="IPR012675">
    <property type="entry name" value="Beta-grasp_dom_sf"/>
</dbReference>
<keyword evidence="3" id="KW-1185">Reference proteome</keyword>
<protein>
    <submittedName>
        <fullName evidence="2">2Fe-2S iron-sulfur cluster-binding protein</fullName>
    </submittedName>
</protein>
<proteinExistence type="predicted"/>
<evidence type="ECO:0000259" key="1">
    <source>
        <dbReference type="PROSITE" id="PS51085"/>
    </source>
</evidence>
<dbReference type="CDD" id="cd00207">
    <property type="entry name" value="fer2"/>
    <property type="match status" value="1"/>
</dbReference>
<dbReference type="InterPro" id="IPR001041">
    <property type="entry name" value="2Fe-2S_ferredoxin-type"/>
</dbReference>
<sequence>MPRLQVGEQGCELDSAQPLLTALQQLGLPVRQACRNGVCGICQCPLLSGQIDYRQIQPRGLNQQELAAGRILPCIAYPASAELELGEPCYPAR</sequence>